<evidence type="ECO:0000256" key="2">
    <source>
        <dbReference type="ARBA" id="ARBA00001911"/>
    </source>
</evidence>
<comment type="cofactor">
    <cofactor evidence="2 7">
        <name>NAD(+)</name>
        <dbReference type="ChEBI" id="CHEBI:57540"/>
    </cofactor>
</comment>
<evidence type="ECO:0000256" key="6">
    <source>
        <dbReference type="ARBA" id="ARBA00023239"/>
    </source>
</evidence>
<protein>
    <recommendedName>
        <fullName evidence="4 7">dTDP-glucose 4,6-dehydratase</fullName>
        <ecNumber evidence="4 7">4.2.1.46</ecNumber>
    </recommendedName>
</protein>
<dbReference type="InterPro" id="IPR036291">
    <property type="entry name" value="NAD(P)-bd_dom_sf"/>
</dbReference>
<keyword evidence="6 7" id="KW-0456">Lyase</keyword>
<dbReference type="EMBL" id="MFDO01000006">
    <property type="protein sequence ID" value="OGE65790.1"/>
    <property type="molecule type" value="Genomic_DNA"/>
</dbReference>
<gene>
    <name evidence="9" type="ORF">A3B49_01590</name>
</gene>
<dbReference type="EC" id="4.2.1.46" evidence="4 7"/>
<dbReference type="Pfam" id="PF16363">
    <property type="entry name" value="GDP_Man_Dehyd"/>
    <property type="match status" value="1"/>
</dbReference>
<accession>A0A1F5MKG8</accession>
<evidence type="ECO:0000313" key="10">
    <source>
        <dbReference type="Proteomes" id="UP000178017"/>
    </source>
</evidence>
<evidence type="ECO:0000256" key="1">
    <source>
        <dbReference type="ARBA" id="ARBA00001539"/>
    </source>
</evidence>
<dbReference type="NCBIfam" id="TIGR01181">
    <property type="entry name" value="dTDP_gluc_dehyt"/>
    <property type="match status" value="1"/>
</dbReference>
<dbReference type="GO" id="GO:0009225">
    <property type="term" value="P:nucleotide-sugar metabolic process"/>
    <property type="evidence" value="ECO:0007669"/>
    <property type="project" value="InterPro"/>
</dbReference>
<comment type="similarity">
    <text evidence="3 7">Belongs to the NAD(P)-dependent epimerase/dehydratase family. dTDP-glucose dehydratase subfamily.</text>
</comment>
<dbReference type="CDD" id="cd05246">
    <property type="entry name" value="dTDP_GD_SDR_e"/>
    <property type="match status" value="1"/>
</dbReference>
<dbReference type="PANTHER" id="PTHR43000">
    <property type="entry name" value="DTDP-D-GLUCOSE 4,6-DEHYDRATASE-RELATED"/>
    <property type="match status" value="1"/>
</dbReference>
<evidence type="ECO:0000256" key="5">
    <source>
        <dbReference type="ARBA" id="ARBA00023027"/>
    </source>
</evidence>
<evidence type="ECO:0000313" key="9">
    <source>
        <dbReference type="EMBL" id="OGE65790.1"/>
    </source>
</evidence>
<dbReference type="SUPFAM" id="SSF51735">
    <property type="entry name" value="NAD(P)-binding Rossmann-fold domains"/>
    <property type="match status" value="1"/>
</dbReference>
<proteinExistence type="inferred from homology"/>
<dbReference type="FunFam" id="3.40.50.720:FF:000304">
    <property type="entry name" value="UDP-glucose 4,6-dehydratase"/>
    <property type="match status" value="1"/>
</dbReference>
<evidence type="ECO:0000256" key="7">
    <source>
        <dbReference type="RuleBase" id="RU004473"/>
    </source>
</evidence>
<dbReference type="InterPro" id="IPR016040">
    <property type="entry name" value="NAD(P)-bd_dom"/>
</dbReference>
<dbReference type="Proteomes" id="UP000178017">
    <property type="component" value="Unassembled WGS sequence"/>
</dbReference>
<dbReference type="Gene3D" id="3.40.50.720">
    <property type="entry name" value="NAD(P)-binding Rossmann-like Domain"/>
    <property type="match status" value="1"/>
</dbReference>
<comment type="catalytic activity">
    <reaction evidence="1 7">
        <text>dTDP-alpha-D-glucose = dTDP-4-dehydro-6-deoxy-alpha-D-glucose + H2O</text>
        <dbReference type="Rhea" id="RHEA:17221"/>
        <dbReference type="ChEBI" id="CHEBI:15377"/>
        <dbReference type="ChEBI" id="CHEBI:57477"/>
        <dbReference type="ChEBI" id="CHEBI:57649"/>
        <dbReference type="EC" id="4.2.1.46"/>
    </reaction>
</comment>
<reference evidence="9 10" key="1">
    <citation type="journal article" date="2016" name="Nat. Commun.">
        <title>Thousands of microbial genomes shed light on interconnected biogeochemical processes in an aquifer system.</title>
        <authorList>
            <person name="Anantharaman K."/>
            <person name="Brown C.T."/>
            <person name="Hug L.A."/>
            <person name="Sharon I."/>
            <person name="Castelle C.J."/>
            <person name="Probst A.J."/>
            <person name="Thomas B.C."/>
            <person name="Singh A."/>
            <person name="Wilkins M.J."/>
            <person name="Karaoz U."/>
            <person name="Brodie E.L."/>
            <person name="Williams K.H."/>
            <person name="Hubbard S.S."/>
            <person name="Banfield J.F."/>
        </authorList>
    </citation>
    <scope>NUCLEOTIDE SEQUENCE [LARGE SCALE GENOMIC DNA]</scope>
</reference>
<comment type="caution">
    <text evidence="9">The sequence shown here is derived from an EMBL/GenBank/DDBJ whole genome shotgun (WGS) entry which is preliminary data.</text>
</comment>
<sequence>MKILITGGAGFIGSNFIHYWVKQHLGDQIINFDALTYAGHLESLKDLEDNPNYRFIKGDITNSDDVQTAMNGIDIVVHFAAESHVDRSIIDPLAFVKTNVLGTGILLDAALKNKVKRFHHISTDEVFGDLQIEGTPFDENTPYDPRSPYAASKAGSDHLVRAYFKTYGLPVTVTNCANNYGPYHDPEKLIPRFITYLLTGKNVPLMGKGENIREWIYADDHTRAIELVLNKGVIGETYCVGGEEKTNLQVTKRLLDILKLGEDRIEYVQHRLGHDFRYAINDKKIRELGWEPKYSFNEGLNLTVEWYKNNTWWWKTILDSKIDVDPKKQREVVNNQP</sequence>
<dbReference type="AlphaFoldDB" id="A0A1F5MKG8"/>
<keyword evidence="5" id="KW-0520">NAD</keyword>
<dbReference type="GO" id="GO:0008460">
    <property type="term" value="F:dTDP-glucose 4,6-dehydratase activity"/>
    <property type="evidence" value="ECO:0007669"/>
    <property type="project" value="UniProtKB-EC"/>
</dbReference>
<name>A0A1F5MKG8_9BACT</name>
<evidence type="ECO:0000256" key="3">
    <source>
        <dbReference type="ARBA" id="ARBA00008178"/>
    </source>
</evidence>
<dbReference type="Gene3D" id="3.90.25.10">
    <property type="entry name" value="UDP-galactose 4-epimerase, domain 1"/>
    <property type="match status" value="1"/>
</dbReference>
<evidence type="ECO:0000256" key="4">
    <source>
        <dbReference type="ARBA" id="ARBA00011990"/>
    </source>
</evidence>
<evidence type="ECO:0000259" key="8">
    <source>
        <dbReference type="Pfam" id="PF16363"/>
    </source>
</evidence>
<dbReference type="InterPro" id="IPR005888">
    <property type="entry name" value="dTDP_Gluc_deHydtase"/>
</dbReference>
<organism evidence="9 10">
    <name type="scientific">Candidatus Daviesbacteria bacterium RIFCSPLOWO2_01_FULL_40_24</name>
    <dbReference type="NCBI Taxonomy" id="1797787"/>
    <lineage>
        <taxon>Bacteria</taxon>
        <taxon>Candidatus Daviesiibacteriota</taxon>
    </lineage>
</organism>
<feature type="domain" description="NAD(P)-binding" evidence="8">
    <location>
        <begin position="4"/>
        <end position="301"/>
    </location>
</feature>